<feature type="transmembrane region" description="Helical" evidence="4">
    <location>
        <begin position="178"/>
        <end position="198"/>
    </location>
</feature>
<dbReference type="AlphaFoldDB" id="A0A258FCF2"/>
<dbReference type="InterPro" id="IPR011701">
    <property type="entry name" value="MFS"/>
</dbReference>
<dbReference type="SUPFAM" id="SSF103473">
    <property type="entry name" value="MFS general substrate transporter"/>
    <property type="match status" value="1"/>
</dbReference>
<dbReference type="Gene3D" id="1.20.1250.20">
    <property type="entry name" value="MFS general substrate transporter like domains"/>
    <property type="match status" value="1"/>
</dbReference>
<feature type="transmembrane region" description="Helical" evidence="4">
    <location>
        <begin position="112"/>
        <end position="133"/>
    </location>
</feature>
<feature type="transmembrane region" description="Helical" evidence="4">
    <location>
        <begin position="145"/>
        <end position="166"/>
    </location>
</feature>
<dbReference type="PANTHER" id="PTHR11360:SF290">
    <property type="entry name" value="MONOCARBOXYLATE MFS PERMEASE"/>
    <property type="match status" value="1"/>
</dbReference>
<accession>A0A258FCF2</accession>
<feature type="transmembrane region" description="Helical" evidence="4">
    <location>
        <begin position="234"/>
        <end position="251"/>
    </location>
</feature>
<keyword evidence="2 4" id="KW-1133">Transmembrane helix</keyword>
<feature type="transmembrane region" description="Helical" evidence="4">
    <location>
        <begin position="296"/>
        <end position="317"/>
    </location>
</feature>
<feature type="transmembrane region" description="Helical" evidence="4">
    <location>
        <begin position="360"/>
        <end position="380"/>
    </location>
</feature>
<sequence>MQAQSGAKAGYGEFKLGWPVVLSAMLGIGLGLSPLPFYTIGILAPELAREFGWGFAEILGGLPIMTFAVLIASPLVGLLADRIGVRTVALVSLLLFGLAFAGFAANTGDIRLFYATWGIMALVGAGTLPVTWTRAVNNRFEVHKGLALGLSLVGTGLFGFACKPYTAWLVEEFGWRVAYLGVAALPLLVALPIAFIFFHDVGGKTATAAERRVADAERKAVTPGLSFGQALKDWRFWVLAVAFVPISFAVGGPIPNIENILRSNGFEAGDIVTLASLIGLSVIGGRLLGGWLIDRIWAPGVAFVLLSAPAVACWLLAQGTTDPVIAGLSIVLIGFAAGVEYDLMAFMVARYFGLKSYGGIYGALYGFFALGAGIGPVIFGQYFDRTGSYETILLYSAVGLVAGAALLLLMGKYRDFGGDRTEATAAAERTTDPDFAA</sequence>
<evidence type="ECO:0000256" key="3">
    <source>
        <dbReference type="ARBA" id="ARBA00023136"/>
    </source>
</evidence>
<dbReference type="PANTHER" id="PTHR11360">
    <property type="entry name" value="MONOCARBOXYLATE TRANSPORTER"/>
    <property type="match status" value="1"/>
</dbReference>
<gene>
    <name evidence="6" type="ORF">B7Z01_15235</name>
</gene>
<evidence type="ECO:0000313" key="6">
    <source>
        <dbReference type="EMBL" id="OYX29809.1"/>
    </source>
</evidence>
<protein>
    <recommendedName>
        <fullName evidence="5">Major facilitator superfamily (MFS) profile domain-containing protein</fullName>
    </recommendedName>
</protein>
<feature type="transmembrane region" description="Helical" evidence="4">
    <location>
        <begin position="87"/>
        <end position="106"/>
    </location>
</feature>
<comment type="caution">
    <text evidence="6">The sequence shown here is derived from an EMBL/GenBank/DDBJ whole genome shotgun (WGS) entry which is preliminary data.</text>
</comment>
<name>A0A258FCF2_9CAUL</name>
<evidence type="ECO:0000313" key="7">
    <source>
        <dbReference type="Proteomes" id="UP000215595"/>
    </source>
</evidence>
<keyword evidence="1 4" id="KW-0812">Transmembrane</keyword>
<dbReference type="Proteomes" id="UP000215595">
    <property type="component" value="Unassembled WGS sequence"/>
</dbReference>
<reference evidence="6 7" key="1">
    <citation type="submission" date="2017-03" db="EMBL/GenBank/DDBJ databases">
        <title>Lifting the veil on microbial sulfur biogeochemistry in mining wastewaters.</title>
        <authorList>
            <person name="Kantor R.S."/>
            <person name="Colenbrander Nelson T."/>
            <person name="Marshall S."/>
            <person name="Bennett D."/>
            <person name="Apte S."/>
            <person name="Camacho D."/>
            <person name="Thomas B.C."/>
            <person name="Warren L.A."/>
            <person name="Banfield J.F."/>
        </authorList>
    </citation>
    <scope>NUCLEOTIDE SEQUENCE [LARGE SCALE GENOMIC DNA]</scope>
    <source>
        <strain evidence="6">32-69-9</strain>
    </source>
</reference>
<dbReference type="InterPro" id="IPR036259">
    <property type="entry name" value="MFS_trans_sf"/>
</dbReference>
<organism evidence="6 7">
    <name type="scientific">Brevundimonas subvibrioides</name>
    <dbReference type="NCBI Taxonomy" id="74313"/>
    <lineage>
        <taxon>Bacteria</taxon>
        <taxon>Pseudomonadati</taxon>
        <taxon>Pseudomonadota</taxon>
        <taxon>Alphaproteobacteria</taxon>
        <taxon>Caulobacterales</taxon>
        <taxon>Caulobacteraceae</taxon>
        <taxon>Brevundimonas</taxon>
    </lineage>
</organism>
<feature type="transmembrane region" description="Helical" evidence="4">
    <location>
        <begin position="58"/>
        <end position="80"/>
    </location>
</feature>
<dbReference type="EMBL" id="NCEB01000056">
    <property type="protein sequence ID" value="OYX29809.1"/>
    <property type="molecule type" value="Genomic_DNA"/>
</dbReference>
<feature type="transmembrane region" description="Helical" evidence="4">
    <location>
        <begin position="323"/>
        <end position="348"/>
    </location>
</feature>
<evidence type="ECO:0000259" key="5">
    <source>
        <dbReference type="PROSITE" id="PS50850"/>
    </source>
</evidence>
<dbReference type="InterPro" id="IPR020846">
    <property type="entry name" value="MFS_dom"/>
</dbReference>
<evidence type="ECO:0000256" key="2">
    <source>
        <dbReference type="ARBA" id="ARBA00022989"/>
    </source>
</evidence>
<feature type="transmembrane region" description="Helical" evidence="4">
    <location>
        <begin position="392"/>
        <end position="410"/>
    </location>
</feature>
<dbReference type="GO" id="GO:0022857">
    <property type="term" value="F:transmembrane transporter activity"/>
    <property type="evidence" value="ECO:0007669"/>
    <property type="project" value="InterPro"/>
</dbReference>
<proteinExistence type="predicted"/>
<evidence type="ECO:0000256" key="4">
    <source>
        <dbReference type="SAM" id="Phobius"/>
    </source>
</evidence>
<dbReference type="InterPro" id="IPR050327">
    <property type="entry name" value="Proton-linked_MCT"/>
</dbReference>
<keyword evidence="3 4" id="KW-0472">Membrane</keyword>
<feature type="transmembrane region" description="Helical" evidence="4">
    <location>
        <begin position="16"/>
        <end position="38"/>
    </location>
</feature>
<dbReference type="Pfam" id="PF07690">
    <property type="entry name" value="MFS_1"/>
    <property type="match status" value="1"/>
</dbReference>
<feature type="transmembrane region" description="Helical" evidence="4">
    <location>
        <begin position="271"/>
        <end position="289"/>
    </location>
</feature>
<feature type="domain" description="Major facilitator superfamily (MFS) profile" evidence="5">
    <location>
        <begin position="22"/>
        <end position="414"/>
    </location>
</feature>
<evidence type="ECO:0000256" key="1">
    <source>
        <dbReference type="ARBA" id="ARBA00022692"/>
    </source>
</evidence>
<dbReference type="PROSITE" id="PS50850">
    <property type="entry name" value="MFS"/>
    <property type="match status" value="1"/>
</dbReference>